<evidence type="ECO:0000313" key="3">
    <source>
        <dbReference type="EMBL" id="AVO35158.1"/>
    </source>
</evidence>
<feature type="signal peptide" evidence="1">
    <location>
        <begin position="1"/>
        <end position="18"/>
    </location>
</feature>
<sequence length="162" mass="15709">MNNFIHRITLIAAGAALAMGLAACNKNDDRTAGQKLDSAIAKTDAAADEAKAKAAAAADDAKAAADRAGADVRAGASDLAASASAAASAVGDALDDASITASVKAGLAKDPDLSALKIDVDTKNGTVTLQGPAPTAAAKDRAAAIARDTKGVTGVANLLKVG</sequence>
<dbReference type="EMBL" id="CP027666">
    <property type="protein sequence ID" value="AVO35158.1"/>
    <property type="molecule type" value="Genomic_DNA"/>
</dbReference>
<dbReference type="KEGG" id="otk:C6570_13640"/>
<protein>
    <submittedName>
        <fullName evidence="3">Transporter</fullName>
    </submittedName>
</protein>
<dbReference type="PROSITE" id="PS50914">
    <property type="entry name" value="BON"/>
    <property type="match status" value="1"/>
</dbReference>
<dbReference type="InterPro" id="IPR014004">
    <property type="entry name" value="Transpt-assoc_nodulatn_dom_bac"/>
</dbReference>
<evidence type="ECO:0000259" key="2">
    <source>
        <dbReference type="PROSITE" id="PS50914"/>
    </source>
</evidence>
<keyword evidence="4" id="KW-1185">Reference proteome</keyword>
<dbReference type="PANTHER" id="PTHR34606">
    <property type="entry name" value="BON DOMAIN-CONTAINING PROTEIN"/>
    <property type="match status" value="1"/>
</dbReference>
<dbReference type="PANTHER" id="PTHR34606:SF15">
    <property type="entry name" value="BON DOMAIN-CONTAINING PROTEIN"/>
    <property type="match status" value="1"/>
</dbReference>
<organism evidence="3 4">
    <name type="scientific">Ottowia oryzae</name>
    <dbReference type="NCBI Taxonomy" id="2109914"/>
    <lineage>
        <taxon>Bacteria</taxon>
        <taxon>Pseudomonadati</taxon>
        <taxon>Pseudomonadota</taxon>
        <taxon>Betaproteobacteria</taxon>
        <taxon>Burkholderiales</taxon>
        <taxon>Comamonadaceae</taxon>
        <taxon>Ottowia</taxon>
    </lineage>
</organism>
<proteinExistence type="predicted"/>
<evidence type="ECO:0000313" key="4">
    <source>
        <dbReference type="Proteomes" id="UP000239709"/>
    </source>
</evidence>
<name>A0A2S0MH01_9BURK</name>
<keyword evidence="1" id="KW-0732">Signal</keyword>
<dbReference type="Pfam" id="PF04972">
    <property type="entry name" value="BON"/>
    <property type="match status" value="1"/>
</dbReference>
<feature type="chain" id="PRO_5015602961" evidence="1">
    <location>
        <begin position="19"/>
        <end position="162"/>
    </location>
</feature>
<accession>A0A2S0MH01</accession>
<dbReference type="SMART" id="SM00749">
    <property type="entry name" value="BON"/>
    <property type="match status" value="1"/>
</dbReference>
<dbReference type="OrthoDB" id="8564061at2"/>
<dbReference type="InterPro" id="IPR051686">
    <property type="entry name" value="Lipoprotein_DolP"/>
</dbReference>
<dbReference type="RefSeq" id="WP_106703707.1">
    <property type="nucleotide sequence ID" value="NZ_CP027666.1"/>
</dbReference>
<dbReference type="Gene3D" id="3.30.1340.30">
    <property type="match status" value="1"/>
</dbReference>
<dbReference type="Proteomes" id="UP000239709">
    <property type="component" value="Chromosome"/>
</dbReference>
<gene>
    <name evidence="3" type="ORF">C6570_13640</name>
</gene>
<dbReference type="InterPro" id="IPR007055">
    <property type="entry name" value="BON_dom"/>
</dbReference>
<dbReference type="PROSITE" id="PS51257">
    <property type="entry name" value="PROKAR_LIPOPROTEIN"/>
    <property type="match status" value="1"/>
</dbReference>
<evidence type="ECO:0000256" key="1">
    <source>
        <dbReference type="SAM" id="SignalP"/>
    </source>
</evidence>
<dbReference type="AlphaFoldDB" id="A0A2S0MH01"/>
<reference evidence="3 4" key="1">
    <citation type="submission" date="2018-03" db="EMBL/GenBank/DDBJ databases">
        <title>Genome sequencing of Ottowia sp.</title>
        <authorList>
            <person name="Kim S.-J."/>
            <person name="Heo J."/>
            <person name="Kwon S.-W."/>
        </authorList>
    </citation>
    <scope>NUCLEOTIDE SEQUENCE [LARGE SCALE GENOMIC DNA]</scope>
    <source>
        <strain evidence="3 4">KADR8-3</strain>
    </source>
</reference>
<feature type="domain" description="BON" evidence="2">
    <location>
        <begin position="95"/>
        <end position="162"/>
    </location>
</feature>